<dbReference type="PANTHER" id="PTHR43252:SF2">
    <property type="entry name" value="TRANSCRIPTION REGULATOR, PADR-LIKE FAMILY"/>
    <property type="match status" value="1"/>
</dbReference>
<name>A0A562E1V6_RHORH</name>
<dbReference type="Proteomes" id="UP000317573">
    <property type="component" value="Unassembled WGS sequence"/>
</dbReference>
<dbReference type="RefSeq" id="WP_145692308.1">
    <property type="nucleotide sequence ID" value="NZ_VLJT01000028.1"/>
</dbReference>
<evidence type="ECO:0000313" key="4">
    <source>
        <dbReference type="Proteomes" id="UP000317573"/>
    </source>
</evidence>
<evidence type="ECO:0000313" key="3">
    <source>
        <dbReference type="EMBL" id="TWH15708.1"/>
    </source>
</evidence>
<evidence type="ECO:0000256" key="1">
    <source>
        <dbReference type="SAM" id="MobiDB-lite"/>
    </source>
</evidence>
<dbReference type="AlphaFoldDB" id="A0A562E1V6"/>
<protein>
    <submittedName>
        <fullName evidence="3">Putative transcriptional regulators</fullName>
    </submittedName>
</protein>
<dbReference type="InterPro" id="IPR036390">
    <property type="entry name" value="WH_DNA-bd_sf"/>
</dbReference>
<gene>
    <name evidence="3" type="ORF">L618_000300002820</name>
</gene>
<dbReference type="InterPro" id="IPR005149">
    <property type="entry name" value="Tscrpt_reg_PadR_N"/>
</dbReference>
<dbReference type="InterPro" id="IPR036388">
    <property type="entry name" value="WH-like_DNA-bd_sf"/>
</dbReference>
<dbReference type="Pfam" id="PF03551">
    <property type="entry name" value="PadR"/>
    <property type="match status" value="1"/>
</dbReference>
<dbReference type="Gene3D" id="1.10.10.10">
    <property type="entry name" value="Winged helix-like DNA-binding domain superfamily/Winged helix DNA-binding domain"/>
    <property type="match status" value="1"/>
</dbReference>
<evidence type="ECO:0000259" key="2">
    <source>
        <dbReference type="Pfam" id="PF03551"/>
    </source>
</evidence>
<feature type="region of interest" description="Disordered" evidence="1">
    <location>
        <begin position="232"/>
        <end position="254"/>
    </location>
</feature>
<reference evidence="3 4" key="1">
    <citation type="submission" date="2019-07" db="EMBL/GenBank/DDBJ databases">
        <title>Genome sequencing of lignin-degrading bacterial isolates.</title>
        <authorList>
            <person name="Gladden J."/>
        </authorList>
    </citation>
    <scope>NUCLEOTIDE SEQUENCE [LARGE SCALE GENOMIC DNA]</scope>
    <source>
        <strain evidence="3 4">J45</strain>
    </source>
</reference>
<dbReference type="EMBL" id="VLJT01000028">
    <property type="protein sequence ID" value="TWH15708.1"/>
    <property type="molecule type" value="Genomic_DNA"/>
</dbReference>
<dbReference type="PANTHER" id="PTHR43252">
    <property type="entry name" value="TRANSCRIPTIONAL REGULATOR YQJI"/>
    <property type="match status" value="1"/>
</dbReference>
<organism evidence="3 4">
    <name type="scientific">Rhodococcus rhodochrous J45</name>
    <dbReference type="NCBI Taxonomy" id="935266"/>
    <lineage>
        <taxon>Bacteria</taxon>
        <taxon>Bacillati</taxon>
        <taxon>Actinomycetota</taxon>
        <taxon>Actinomycetes</taxon>
        <taxon>Mycobacteriales</taxon>
        <taxon>Nocardiaceae</taxon>
        <taxon>Rhodococcus</taxon>
    </lineage>
</organism>
<dbReference type="SUPFAM" id="SSF46785">
    <property type="entry name" value="Winged helix' DNA-binding domain"/>
    <property type="match status" value="1"/>
</dbReference>
<accession>A0A562E1V6</accession>
<sequence>MPEIEPVADASDDSYPSLPATSWAVLGMLTFGEGLTGYDLKKWADWSIGFFYWSPSVSQIYAELKKLEAAGLAESEMVSEPGERGRRVYRITERGTRAVRNWSRAAPVEQPVLKHGLMLRLWMGHLNEPDELKKLVRSHIENMETMRERAKLHGDHANREPAWAFSRMSLVWSERYFQAEIDLAKQVLADIDEAAETFSSVQDRDELGNPVPQVAGSWRDVEDFVLGLEQRGLEQGGLEQGGLEQPGLERRERD</sequence>
<feature type="domain" description="Transcription regulator PadR N-terminal" evidence="2">
    <location>
        <begin position="25"/>
        <end position="100"/>
    </location>
</feature>
<proteinExistence type="predicted"/>
<comment type="caution">
    <text evidence="3">The sequence shown here is derived from an EMBL/GenBank/DDBJ whole genome shotgun (WGS) entry which is preliminary data.</text>
</comment>